<dbReference type="Pfam" id="PF07992">
    <property type="entry name" value="Pyr_redox_2"/>
    <property type="match status" value="1"/>
</dbReference>
<dbReference type="KEGG" id="bpro:PMF13cell1_05523"/>
<dbReference type="InterPro" id="IPR050260">
    <property type="entry name" value="FAD-bd_OxRdtase"/>
</dbReference>
<dbReference type="PANTHER" id="PTHR43429:SF1">
    <property type="entry name" value="NAD(P)H SULFUR OXIDOREDUCTASE (COA-DEPENDENT)"/>
    <property type="match status" value="1"/>
</dbReference>
<dbReference type="PROSITE" id="PS50206">
    <property type="entry name" value="RHODANESE_3"/>
    <property type="match status" value="1"/>
</dbReference>
<keyword evidence="6" id="KW-0676">Redox-active center</keyword>
<protein>
    <submittedName>
        <fullName evidence="8">NADH peroxidase</fullName>
        <ecNumber evidence="8">1.11.1.1</ecNumber>
    </submittedName>
    <submittedName>
        <fullName evidence="9">Pyridine nucleotide-disulfide oxidoreductase</fullName>
    </submittedName>
</protein>
<evidence type="ECO:0000256" key="5">
    <source>
        <dbReference type="ARBA" id="ARBA00023002"/>
    </source>
</evidence>
<dbReference type="InterPro" id="IPR023753">
    <property type="entry name" value="FAD/NAD-binding_dom"/>
</dbReference>
<feature type="domain" description="Rhodanese" evidence="7">
    <location>
        <begin position="463"/>
        <end position="543"/>
    </location>
</feature>
<dbReference type="PRINTS" id="PR00411">
    <property type="entry name" value="PNDRDTASEI"/>
</dbReference>
<evidence type="ECO:0000256" key="3">
    <source>
        <dbReference type="ARBA" id="ARBA00022630"/>
    </source>
</evidence>
<evidence type="ECO:0000256" key="1">
    <source>
        <dbReference type="ARBA" id="ARBA00001974"/>
    </source>
</evidence>
<gene>
    <name evidence="8" type="primary">npr</name>
    <name evidence="9" type="ORF">E5259_04615</name>
    <name evidence="8" type="ORF">PMF13cell1_05523</name>
</gene>
<dbReference type="InterPro" id="IPR036873">
    <property type="entry name" value="Rhodanese-like_dom_sf"/>
</dbReference>
<dbReference type="GO" id="GO:0016692">
    <property type="term" value="F:NADH peroxidase activity"/>
    <property type="evidence" value="ECO:0007669"/>
    <property type="project" value="UniProtKB-EC"/>
</dbReference>
<comment type="cofactor">
    <cofactor evidence="1">
        <name>FAD</name>
        <dbReference type="ChEBI" id="CHEBI:57692"/>
    </cofactor>
</comment>
<dbReference type="InterPro" id="IPR001763">
    <property type="entry name" value="Rhodanese-like_dom"/>
</dbReference>
<dbReference type="EMBL" id="CP035945">
    <property type="protein sequence ID" value="QBE99929.1"/>
    <property type="molecule type" value="Genomic_DNA"/>
</dbReference>
<sequence length="544" mass="58479">MKVLIIGGVAAGTKVAAKLKRENRDAEVLILTKSEDISYAGCGLPYYVGDVIHERSQLIVNTPQKFTKLTGADVETGIEVTALDREGKKVTAKVLKSGETKEYTYDKLVIATGASPVVPPLPGLDMNNVFMMRTPDDAEALRKAAESGTIKRAVIAGGGFIGLEVAENLQSRGIRTTVLDMLPHIMPGFDQEMAEYAENHLADQGIMTLLDTKLEGVEGNGTVEKVKTSRRAIKADALVLSLGIRANTAFLADTGIELAPNRTILVDDHMRTNDEDIYALGDCSMITNRMTHQRAWSPMGSSANIEGRIAAQNIAGGDVSYPGVLGTGVVKLPGLNAGRTGLTEQAAKDAGHDVVSVVAVVDDKAHYYPGADSFLVKMIADKTTGEFLGIQVLGKGAVDKMVDIAVVALSMKATVHQLEHLDFAYAPPFSTAIHPFAHCINILLNKMSGSFETFTPVEFAEGMAEGYKVIDASLKPTLEGVEFINLEEVDGELEGHPKDEKLLLVCAKGKRAYMLQNRLKYYGYTNTKVLEGGSAFNGEDLTED</sequence>
<dbReference type="SUPFAM" id="SSF55424">
    <property type="entry name" value="FAD/NAD-linked reductases, dimerisation (C-terminal) domain"/>
    <property type="match status" value="1"/>
</dbReference>
<evidence type="ECO:0000313" key="10">
    <source>
        <dbReference type="Proteomes" id="UP000289794"/>
    </source>
</evidence>
<evidence type="ECO:0000313" key="9">
    <source>
        <dbReference type="EMBL" id="QMW76938.1"/>
    </source>
</evidence>
<dbReference type="SUPFAM" id="SSF51905">
    <property type="entry name" value="FAD/NAD(P)-binding domain"/>
    <property type="match status" value="2"/>
</dbReference>
<dbReference type="CDD" id="cd00158">
    <property type="entry name" value="RHOD"/>
    <property type="match status" value="1"/>
</dbReference>
<evidence type="ECO:0000256" key="2">
    <source>
        <dbReference type="ARBA" id="ARBA00009130"/>
    </source>
</evidence>
<dbReference type="EMBL" id="CP039126">
    <property type="protein sequence ID" value="QMW76938.1"/>
    <property type="molecule type" value="Genomic_DNA"/>
</dbReference>
<evidence type="ECO:0000313" key="11">
    <source>
        <dbReference type="Proteomes" id="UP000515789"/>
    </source>
</evidence>
<dbReference type="InterPro" id="IPR004099">
    <property type="entry name" value="Pyr_nucl-diS_OxRdtase_dimer"/>
</dbReference>
<dbReference type="AlphaFoldDB" id="A0A4P6M575"/>
<dbReference type="GeneID" id="75056072"/>
<dbReference type="InterPro" id="IPR036188">
    <property type="entry name" value="FAD/NAD-bd_sf"/>
</dbReference>
<dbReference type="Gene3D" id="3.40.250.10">
    <property type="entry name" value="Rhodanese-like domain"/>
    <property type="match status" value="1"/>
</dbReference>
<evidence type="ECO:0000259" key="7">
    <source>
        <dbReference type="PROSITE" id="PS50206"/>
    </source>
</evidence>
<dbReference type="SUPFAM" id="SSF52821">
    <property type="entry name" value="Rhodanese/Cell cycle control phosphatase"/>
    <property type="match status" value="1"/>
</dbReference>
<organism evidence="8 10">
    <name type="scientific">Blautia producta</name>
    <dbReference type="NCBI Taxonomy" id="33035"/>
    <lineage>
        <taxon>Bacteria</taxon>
        <taxon>Bacillati</taxon>
        <taxon>Bacillota</taxon>
        <taxon>Clostridia</taxon>
        <taxon>Lachnospirales</taxon>
        <taxon>Lachnospiraceae</taxon>
        <taxon>Blautia</taxon>
    </lineage>
</organism>
<accession>A0A4P6M575</accession>
<dbReference type="Proteomes" id="UP000289794">
    <property type="component" value="Chromosome"/>
</dbReference>
<reference evidence="9 11" key="2">
    <citation type="submission" date="2019-04" db="EMBL/GenBank/DDBJ databases">
        <authorList>
            <person name="Schori C."/>
            <person name="Ahrens C."/>
        </authorList>
    </citation>
    <scope>NUCLEOTIDE SEQUENCE [LARGE SCALE GENOMIC DNA]</scope>
    <source>
        <strain evidence="9 11">DSM 2950</strain>
    </source>
</reference>
<dbReference type="Proteomes" id="UP000515789">
    <property type="component" value="Chromosome"/>
</dbReference>
<dbReference type="RefSeq" id="WP_018592967.1">
    <property type="nucleotide sequence ID" value="NZ_AP031416.1"/>
</dbReference>
<dbReference type="InterPro" id="IPR016156">
    <property type="entry name" value="FAD/NAD-linked_Rdtase_dimer_sf"/>
</dbReference>
<dbReference type="PANTHER" id="PTHR43429">
    <property type="entry name" value="PYRIDINE NUCLEOTIDE-DISULFIDE OXIDOREDUCTASE DOMAIN-CONTAINING"/>
    <property type="match status" value="1"/>
</dbReference>
<proteinExistence type="inferred from homology"/>
<reference evidence="8 10" key="1">
    <citation type="submission" date="2019-01" db="EMBL/GenBank/DDBJ databases">
        <title>PMF-metabolizing Aryl O-demethylase.</title>
        <authorList>
            <person name="Kim M."/>
        </authorList>
    </citation>
    <scope>NUCLEOTIDE SEQUENCE [LARGE SCALE GENOMIC DNA]</scope>
    <source>
        <strain evidence="8 10">PMF1</strain>
    </source>
</reference>
<dbReference type="PRINTS" id="PR00368">
    <property type="entry name" value="FADPNR"/>
</dbReference>
<comment type="similarity">
    <text evidence="2">Belongs to the class-III pyridine nucleotide-disulfide oxidoreductase family.</text>
</comment>
<dbReference type="EC" id="1.11.1.1" evidence="8"/>
<keyword evidence="4" id="KW-0274">FAD</keyword>
<dbReference type="Gene3D" id="3.50.50.60">
    <property type="entry name" value="FAD/NAD(P)-binding domain"/>
    <property type="match status" value="2"/>
</dbReference>
<keyword evidence="3" id="KW-0285">Flavoprotein</keyword>
<keyword evidence="8" id="KW-0575">Peroxidase</keyword>
<evidence type="ECO:0000256" key="6">
    <source>
        <dbReference type="ARBA" id="ARBA00023284"/>
    </source>
</evidence>
<name>A0A4P6M575_9FIRM</name>
<dbReference type="Pfam" id="PF02852">
    <property type="entry name" value="Pyr_redox_dim"/>
    <property type="match status" value="1"/>
</dbReference>
<evidence type="ECO:0000313" key="8">
    <source>
        <dbReference type="EMBL" id="QBE99929.1"/>
    </source>
</evidence>
<evidence type="ECO:0000256" key="4">
    <source>
        <dbReference type="ARBA" id="ARBA00022827"/>
    </source>
</evidence>
<keyword evidence="5 8" id="KW-0560">Oxidoreductase</keyword>